<protein>
    <submittedName>
        <fullName evidence="1">Uncharacterized protein</fullName>
    </submittedName>
</protein>
<dbReference type="HOGENOM" id="CLU_053897_0_0_1"/>
<organism evidence="1 2">
    <name type="scientific">Pleurotus ostreatus (strain PC15)</name>
    <name type="common">Oyster mushroom</name>
    <dbReference type="NCBI Taxonomy" id="1137138"/>
    <lineage>
        <taxon>Eukaryota</taxon>
        <taxon>Fungi</taxon>
        <taxon>Dikarya</taxon>
        <taxon>Basidiomycota</taxon>
        <taxon>Agaricomycotina</taxon>
        <taxon>Agaricomycetes</taxon>
        <taxon>Agaricomycetidae</taxon>
        <taxon>Agaricales</taxon>
        <taxon>Pleurotineae</taxon>
        <taxon>Pleurotaceae</taxon>
        <taxon>Pleurotus</taxon>
    </lineage>
</organism>
<name>A0A067N4M4_PLEO1</name>
<dbReference type="InParanoid" id="A0A067N4M4"/>
<dbReference type="OrthoDB" id="10466258at2759"/>
<evidence type="ECO:0000313" key="1">
    <source>
        <dbReference type="EMBL" id="KDQ22968.1"/>
    </source>
</evidence>
<evidence type="ECO:0000313" key="2">
    <source>
        <dbReference type="Proteomes" id="UP000027073"/>
    </source>
</evidence>
<sequence>MKERELCAYEVHVLKIAGLSIGMVQALYITTGLKVVASSVFHSSVDPDKCMKTQLGGLLAPRRSLLYMKKDSPKMLHLTPYPPEQLYPEDCIAIEHSKDGNKYRVELVTGEEACGIASRARYNGRDEARIAVTHTLSFGTSTVWFRVDRIQWYGSRPGFDVSVCLEFANAEDCTRFIQEDMDTLERKLVVKSDEDTVIDDIFRTFVPIADDFDSARKAVRRSLPVSQFLDEWSQPETILIHHPASNRGHGRPCYLTLHISASFVLSFPSINRVDWSATNIPPTLPSCSSAFRSLNNIHLKVPSPVLQDRNCNSSSPSHQDDPTITISAREISFSTGANSVSLGNGFTMSSEHRTVTVNYINTIMGDTFLGPITRSNIGGTNNVNTSAPYCPIVTISSFMANLFHI</sequence>
<dbReference type="VEuPathDB" id="FungiDB:PLEOSDRAFT_1110057"/>
<gene>
    <name evidence="1" type="ORF">PLEOSDRAFT_1110057</name>
</gene>
<reference evidence="2" key="1">
    <citation type="journal article" date="2014" name="Proc. Natl. Acad. Sci. U.S.A.">
        <title>Extensive sampling of basidiomycete genomes demonstrates inadequacy of the white-rot/brown-rot paradigm for wood decay fungi.</title>
        <authorList>
            <person name="Riley R."/>
            <person name="Salamov A.A."/>
            <person name="Brown D.W."/>
            <person name="Nagy L.G."/>
            <person name="Floudas D."/>
            <person name="Held B.W."/>
            <person name="Levasseur A."/>
            <person name="Lombard V."/>
            <person name="Morin E."/>
            <person name="Otillar R."/>
            <person name="Lindquist E.A."/>
            <person name="Sun H."/>
            <person name="LaButti K.M."/>
            <person name="Schmutz J."/>
            <person name="Jabbour D."/>
            <person name="Luo H."/>
            <person name="Baker S.E."/>
            <person name="Pisabarro A.G."/>
            <person name="Walton J.D."/>
            <person name="Blanchette R.A."/>
            <person name="Henrissat B."/>
            <person name="Martin F."/>
            <person name="Cullen D."/>
            <person name="Hibbett D.S."/>
            <person name="Grigoriev I.V."/>
        </authorList>
    </citation>
    <scope>NUCLEOTIDE SEQUENCE [LARGE SCALE GENOMIC DNA]</scope>
    <source>
        <strain evidence="2">PC15</strain>
    </source>
</reference>
<dbReference type="EMBL" id="KL198014">
    <property type="protein sequence ID" value="KDQ22968.1"/>
    <property type="molecule type" value="Genomic_DNA"/>
</dbReference>
<dbReference type="AlphaFoldDB" id="A0A067N4M4"/>
<proteinExistence type="predicted"/>
<dbReference type="Proteomes" id="UP000027073">
    <property type="component" value="Unassembled WGS sequence"/>
</dbReference>
<accession>A0A067N4M4</accession>